<gene>
    <name evidence="5" type="ORF">GCM10023231_32840</name>
</gene>
<accession>A0ABP9BZD5</accession>
<protein>
    <submittedName>
        <fullName evidence="5">LacI family DNA-binding transcriptional regulator</fullName>
    </submittedName>
</protein>
<dbReference type="Proteomes" id="UP001501411">
    <property type="component" value="Unassembled WGS sequence"/>
</dbReference>
<dbReference type="PANTHER" id="PTHR30146">
    <property type="entry name" value="LACI-RELATED TRANSCRIPTIONAL REPRESSOR"/>
    <property type="match status" value="1"/>
</dbReference>
<evidence type="ECO:0000313" key="6">
    <source>
        <dbReference type="Proteomes" id="UP001501411"/>
    </source>
</evidence>
<dbReference type="Pfam" id="PF00356">
    <property type="entry name" value="LacI"/>
    <property type="match status" value="1"/>
</dbReference>
<name>A0ABP9BZD5_9SPHI</name>
<evidence type="ECO:0000256" key="1">
    <source>
        <dbReference type="ARBA" id="ARBA00023015"/>
    </source>
</evidence>
<dbReference type="Pfam" id="PF13377">
    <property type="entry name" value="Peripla_BP_3"/>
    <property type="match status" value="1"/>
</dbReference>
<dbReference type="SUPFAM" id="SSF53822">
    <property type="entry name" value="Periplasmic binding protein-like I"/>
    <property type="match status" value="1"/>
</dbReference>
<dbReference type="CDD" id="cd06267">
    <property type="entry name" value="PBP1_LacI_sugar_binding-like"/>
    <property type="match status" value="1"/>
</dbReference>
<keyword evidence="1" id="KW-0805">Transcription regulation</keyword>
<dbReference type="Gene3D" id="3.40.50.2300">
    <property type="match status" value="2"/>
</dbReference>
<dbReference type="InterPro" id="IPR046335">
    <property type="entry name" value="LacI/GalR-like_sensor"/>
</dbReference>
<dbReference type="EMBL" id="BAABIQ010000042">
    <property type="protein sequence ID" value="GAA4801513.1"/>
    <property type="molecule type" value="Genomic_DNA"/>
</dbReference>
<dbReference type="RefSeq" id="WP_345233316.1">
    <property type="nucleotide sequence ID" value="NZ_BAABIQ010000042.1"/>
</dbReference>
<organism evidence="5 6">
    <name type="scientific">Olivibacter ginsenosidimutans</name>
    <dbReference type="NCBI Taxonomy" id="1176537"/>
    <lineage>
        <taxon>Bacteria</taxon>
        <taxon>Pseudomonadati</taxon>
        <taxon>Bacteroidota</taxon>
        <taxon>Sphingobacteriia</taxon>
        <taxon>Sphingobacteriales</taxon>
        <taxon>Sphingobacteriaceae</taxon>
        <taxon>Olivibacter</taxon>
    </lineage>
</organism>
<evidence type="ECO:0000256" key="3">
    <source>
        <dbReference type="ARBA" id="ARBA00023163"/>
    </source>
</evidence>
<feature type="domain" description="HTH lacI-type" evidence="4">
    <location>
        <begin position="6"/>
        <end position="60"/>
    </location>
</feature>
<keyword evidence="2 5" id="KW-0238">DNA-binding</keyword>
<dbReference type="InterPro" id="IPR010982">
    <property type="entry name" value="Lambda_DNA-bd_dom_sf"/>
</dbReference>
<dbReference type="GO" id="GO:0003677">
    <property type="term" value="F:DNA binding"/>
    <property type="evidence" value="ECO:0007669"/>
    <property type="project" value="UniProtKB-KW"/>
</dbReference>
<reference evidence="6" key="1">
    <citation type="journal article" date="2019" name="Int. J. Syst. Evol. Microbiol.">
        <title>The Global Catalogue of Microorganisms (GCM) 10K type strain sequencing project: providing services to taxonomists for standard genome sequencing and annotation.</title>
        <authorList>
            <consortium name="The Broad Institute Genomics Platform"/>
            <consortium name="The Broad Institute Genome Sequencing Center for Infectious Disease"/>
            <person name="Wu L."/>
            <person name="Ma J."/>
        </authorList>
    </citation>
    <scope>NUCLEOTIDE SEQUENCE [LARGE SCALE GENOMIC DNA]</scope>
    <source>
        <strain evidence="6">JCM 18200</strain>
    </source>
</reference>
<dbReference type="PROSITE" id="PS50932">
    <property type="entry name" value="HTH_LACI_2"/>
    <property type="match status" value="1"/>
</dbReference>
<evidence type="ECO:0000313" key="5">
    <source>
        <dbReference type="EMBL" id="GAA4801513.1"/>
    </source>
</evidence>
<comment type="caution">
    <text evidence="5">The sequence shown here is derived from an EMBL/GenBank/DDBJ whole genome shotgun (WGS) entry which is preliminary data.</text>
</comment>
<dbReference type="InterPro" id="IPR000843">
    <property type="entry name" value="HTH_LacI"/>
</dbReference>
<keyword evidence="6" id="KW-1185">Reference proteome</keyword>
<proteinExistence type="predicted"/>
<evidence type="ECO:0000259" key="4">
    <source>
        <dbReference type="PROSITE" id="PS50932"/>
    </source>
</evidence>
<dbReference type="Gene3D" id="1.10.260.40">
    <property type="entry name" value="lambda repressor-like DNA-binding domains"/>
    <property type="match status" value="1"/>
</dbReference>
<sequence length="361" mass="39749">MANQNMTLRDLAKALKLSTSTVSKALRDSYEIGEKTKKKVTNYAKKVGYRPNTLAKSLKEGKSRTIGVVICSIDNTFVSQLLNGIDYACNNRGYSIMIMQSKESHSQEIKCIDLLYGRSIDGLLISPACETPDSDHLTKYHNLGLPIVLFDRYSDELDLPKVSINNLEASYDATCHLIGNGYTKIAILHSNTRLNINIQRLQGYKNALEAHHIPINEAYVKPCDFHDTEILKQSIETAVKELMALSDPPTALLATSDQISTQSISIIKNLGYRIPQDLALVGFTNTTLAASLAPPLSTVYQPAKEIGEIAANKLLDLIDGVDRDDKSSATIYLTTNLIERASSKPLPSASERITFKSQNNA</sequence>
<keyword evidence="3" id="KW-0804">Transcription</keyword>
<dbReference type="CDD" id="cd01392">
    <property type="entry name" value="HTH_LacI"/>
    <property type="match status" value="1"/>
</dbReference>
<dbReference type="InterPro" id="IPR028082">
    <property type="entry name" value="Peripla_BP_I"/>
</dbReference>
<dbReference type="SMART" id="SM00354">
    <property type="entry name" value="HTH_LACI"/>
    <property type="match status" value="1"/>
</dbReference>
<dbReference type="SUPFAM" id="SSF47413">
    <property type="entry name" value="lambda repressor-like DNA-binding domains"/>
    <property type="match status" value="1"/>
</dbReference>
<evidence type="ECO:0000256" key="2">
    <source>
        <dbReference type="ARBA" id="ARBA00023125"/>
    </source>
</evidence>
<dbReference type="PANTHER" id="PTHR30146:SF109">
    <property type="entry name" value="HTH-TYPE TRANSCRIPTIONAL REGULATOR GALS"/>
    <property type="match status" value="1"/>
</dbReference>